<dbReference type="SUPFAM" id="SSF141000">
    <property type="entry name" value="Glu-tRNAGln amidotransferase C subunit"/>
    <property type="match status" value="1"/>
</dbReference>
<sequence>MPTFTKDQVQHLGWLVRIALNDEEADKLKDDMNVISEAIDSIQEVATQDVEPTANPIPLEAHLREDVPATPFTQEEAIAGAPKADSGMFVAPQILGGEESE</sequence>
<keyword evidence="1" id="KW-0648">Protein biosynthesis</keyword>
<comment type="subunit">
    <text evidence="1">Heterotrimer of A, B and C subunits.</text>
</comment>
<dbReference type="OrthoDB" id="5295223at2"/>
<dbReference type="AlphaFoldDB" id="A0A261FC55"/>
<dbReference type="HAMAP" id="MF_00122">
    <property type="entry name" value="GatC"/>
    <property type="match status" value="1"/>
</dbReference>
<comment type="caution">
    <text evidence="2">The sequence shown here is derived from an EMBL/GenBank/DDBJ whole genome shotgun (WGS) entry which is preliminary data.</text>
</comment>
<dbReference type="RefSeq" id="WP_094689995.1">
    <property type="nucleotide sequence ID" value="NZ_JACBYZ010000001.1"/>
</dbReference>
<keyword evidence="1" id="KW-0547">Nucleotide-binding</keyword>
<dbReference type="GO" id="GO:0005524">
    <property type="term" value="F:ATP binding"/>
    <property type="evidence" value="ECO:0007669"/>
    <property type="project" value="UniProtKB-KW"/>
</dbReference>
<evidence type="ECO:0000313" key="2">
    <source>
        <dbReference type="EMBL" id="OZG56476.1"/>
    </source>
</evidence>
<protein>
    <recommendedName>
        <fullName evidence="1">Aspartyl/glutamyl-tRNA(Asn/Gln) amidotransferase subunit C</fullName>
        <shortName evidence="1">Asp/Glu-ADT subunit C</shortName>
        <ecNumber evidence="1">6.3.5.-</ecNumber>
    </recommendedName>
</protein>
<comment type="similarity">
    <text evidence="1">Belongs to the GatC family.</text>
</comment>
<dbReference type="PANTHER" id="PTHR15004:SF0">
    <property type="entry name" value="GLUTAMYL-TRNA(GLN) AMIDOTRANSFERASE SUBUNIT C, MITOCHONDRIAL"/>
    <property type="match status" value="1"/>
</dbReference>
<reference evidence="2 3" key="1">
    <citation type="journal article" date="2017" name="BMC Genomics">
        <title>Comparative genomic and phylogenomic analyses of the Bifidobacteriaceae family.</title>
        <authorList>
            <person name="Lugli G.A."/>
            <person name="Milani C."/>
            <person name="Turroni F."/>
            <person name="Duranti S."/>
            <person name="Mancabelli L."/>
            <person name="Mangifesta M."/>
            <person name="Ferrario C."/>
            <person name="Modesto M."/>
            <person name="Mattarelli P."/>
            <person name="Jiri K."/>
            <person name="van Sinderen D."/>
            <person name="Ventura M."/>
        </authorList>
    </citation>
    <scope>NUCLEOTIDE SEQUENCE [LARGE SCALE GENOMIC DNA]</scope>
    <source>
        <strain evidence="2 3">LMG 21773</strain>
    </source>
</reference>
<dbReference type="GO" id="GO:0016740">
    <property type="term" value="F:transferase activity"/>
    <property type="evidence" value="ECO:0007669"/>
    <property type="project" value="UniProtKB-KW"/>
</dbReference>
<accession>A0A261FC55</accession>
<evidence type="ECO:0000256" key="1">
    <source>
        <dbReference type="HAMAP-Rule" id="MF_00122"/>
    </source>
</evidence>
<dbReference type="GO" id="GO:0070681">
    <property type="term" value="P:glutaminyl-tRNAGln biosynthesis via transamidation"/>
    <property type="evidence" value="ECO:0007669"/>
    <property type="project" value="TreeGrafter"/>
</dbReference>
<comment type="catalytic activity">
    <reaction evidence="1">
        <text>L-glutamyl-tRNA(Gln) + L-glutamine + ATP + H2O = L-glutaminyl-tRNA(Gln) + L-glutamate + ADP + phosphate + H(+)</text>
        <dbReference type="Rhea" id="RHEA:17521"/>
        <dbReference type="Rhea" id="RHEA-COMP:9681"/>
        <dbReference type="Rhea" id="RHEA-COMP:9684"/>
        <dbReference type="ChEBI" id="CHEBI:15377"/>
        <dbReference type="ChEBI" id="CHEBI:15378"/>
        <dbReference type="ChEBI" id="CHEBI:29985"/>
        <dbReference type="ChEBI" id="CHEBI:30616"/>
        <dbReference type="ChEBI" id="CHEBI:43474"/>
        <dbReference type="ChEBI" id="CHEBI:58359"/>
        <dbReference type="ChEBI" id="CHEBI:78520"/>
        <dbReference type="ChEBI" id="CHEBI:78521"/>
        <dbReference type="ChEBI" id="CHEBI:456216"/>
    </reaction>
</comment>
<dbReference type="PANTHER" id="PTHR15004">
    <property type="entry name" value="GLUTAMYL-TRNA(GLN) AMIDOTRANSFERASE SUBUNIT C, MITOCHONDRIAL"/>
    <property type="match status" value="1"/>
</dbReference>
<gene>
    <name evidence="1" type="primary">gatC</name>
    <name evidence="2" type="ORF">AEAE_0964</name>
</gene>
<name>A0A261FC55_9BIFI</name>
<dbReference type="EMBL" id="MWWU01000002">
    <property type="protein sequence ID" value="OZG56476.1"/>
    <property type="molecule type" value="Genomic_DNA"/>
</dbReference>
<organism evidence="2 3">
    <name type="scientific">Aeriscardovia aeriphila</name>
    <dbReference type="NCBI Taxonomy" id="218139"/>
    <lineage>
        <taxon>Bacteria</taxon>
        <taxon>Bacillati</taxon>
        <taxon>Actinomycetota</taxon>
        <taxon>Actinomycetes</taxon>
        <taxon>Bifidobacteriales</taxon>
        <taxon>Bifidobacteriaceae</taxon>
        <taxon>Aeriscardovia</taxon>
    </lineage>
</organism>
<dbReference type="NCBIfam" id="TIGR00135">
    <property type="entry name" value="gatC"/>
    <property type="match status" value="1"/>
</dbReference>
<proteinExistence type="inferred from homology"/>
<dbReference type="GO" id="GO:0006450">
    <property type="term" value="P:regulation of translational fidelity"/>
    <property type="evidence" value="ECO:0007669"/>
    <property type="project" value="InterPro"/>
</dbReference>
<dbReference type="GO" id="GO:0006412">
    <property type="term" value="P:translation"/>
    <property type="evidence" value="ECO:0007669"/>
    <property type="project" value="UniProtKB-UniRule"/>
</dbReference>
<dbReference type="Gene3D" id="1.10.20.60">
    <property type="entry name" value="Glu-tRNAGln amidotransferase C subunit, N-terminal domain"/>
    <property type="match status" value="1"/>
</dbReference>
<keyword evidence="3" id="KW-1185">Reference proteome</keyword>
<comment type="function">
    <text evidence="1">Allows the formation of correctly charged Asn-tRNA(Asn) or Gln-tRNA(Gln) through the transamidation of misacylated Asp-tRNA(Asn) or Glu-tRNA(Gln) in organisms which lack either or both of asparaginyl-tRNA or glutaminyl-tRNA synthetases. The reaction takes place in the presence of glutamine and ATP through an activated phospho-Asp-tRNA(Asn) or phospho-Glu-tRNA(Gln).</text>
</comment>
<dbReference type="InterPro" id="IPR003837">
    <property type="entry name" value="GatC"/>
</dbReference>
<dbReference type="InterPro" id="IPR036113">
    <property type="entry name" value="Asp/Glu-ADT_sf_sub_c"/>
</dbReference>
<comment type="catalytic activity">
    <reaction evidence="1">
        <text>L-aspartyl-tRNA(Asn) + L-glutamine + ATP + H2O = L-asparaginyl-tRNA(Asn) + L-glutamate + ADP + phosphate + 2 H(+)</text>
        <dbReference type="Rhea" id="RHEA:14513"/>
        <dbReference type="Rhea" id="RHEA-COMP:9674"/>
        <dbReference type="Rhea" id="RHEA-COMP:9677"/>
        <dbReference type="ChEBI" id="CHEBI:15377"/>
        <dbReference type="ChEBI" id="CHEBI:15378"/>
        <dbReference type="ChEBI" id="CHEBI:29985"/>
        <dbReference type="ChEBI" id="CHEBI:30616"/>
        <dbReference type="ChEBI" id="CHEBI:43474"/>
        <dbReference type="ChEBI" id="CHEBI:58359"/>
        <dbReference type="ChEBI" id="CHEBI:78515"/>
        <dbReference type="ChEBI" id="CHEBI:78516"/>
        <dbReference type="ChEBI" id="CHEBI:456216"/>
    </reaction>
</comment>
<dbReference type="EC" id="6.3.5.-" evidence="1"/>
<keyword evidence="1" id="KW-0436">Ligase</keyword>
<keyword evidence="1" id="KW-0067">ATP-binding</keyword>
<dbReference type="GO" id="GO:0050566">
    <property type="term" value="F:asparaginyl-tRNA synthase (glutamine-hydrolyzing) activity"/>
    <property type="evidence" value="ECO:0007669"/>
    <property type="project" value="RHEA"/>
</dbReference>
<dbReference type="Proteomes" id="UP000228976">
    <property type="component" value="Unassembled WGS sequence"/>
</dbReference>
<evidence type="ECO:0000313" key="3">
    <source>
        <dbReference type="Proteomes" id="UP000228976"/>
    </source>
</evidence>
<dbReference type="Pfam" id="PF02686">
    <property type="entry name" value="GatC"/>
    <property type="match status" value="1"/>
</dbReference>
<keyword evidence="2" id="KW-0808">Transferase</keyword>
<dbReference type="GO" id="GO:0050567">
    <property type="term" value="F:glutaminyl-tRNA synthase (glutamine-hydrolyzing) activity"/>
    <property type="evidence" value="ECO:0007669"/>
    <property type="project" value="UniProtKB-UniRule"/>
</dbReference>